<keyword evidence="1" id="KW-0732">Signal</keyword>
<accession>A0A6J4DY28</accession>
<keyword evidence="5" id="KW-1185">Reference proteome</keyword>
<evidence type="ECO:0008006" key="6">
    <source>
        <dbReference type="Google" id="ProtNLM"/>
    </source>
</evidence>
<evidence type="ECO:0000313" key="2">
    <source>
        <dbReference type="EMBL" id="BCG22463.1"/>
    </source>
</evidence>
<feature type="signal peptide" evidence="1">
    <location>
        <begin position="1"/>
        <end position="25"/>
    </location>
</feature>
<evidence type="ECO:0000313" key="4">
    <source>
        <dbReference type="Proteomes" id="UP000509383"/>
    </source>
</evidence>
<reference evidence="2 4" key="1">
    <citation type="submission" date="2020-05" db="EMBL/GenBank/DDBJ databases">
        <title>Characterization of novel class B3 metallo-beta-lactamase from novel Pseudomonas species.</title>
        <authorList>
            <person name="Yamada K."/>
            <person name="Aoki K."/>
            <person name="Ishii Y."/>
        </authorList>
    </citation>
    <scope>NUCLEOTIDE SEQUENCE [LARGE SCALE GENOMIC DNA]</scope>
    <source>
        <strain evidence="2 4">TUM18999</strain>
        <strain evidence="3 5">TUM20286</strain>
    </source>
</reference>
<proteinExistence type="predicted"/>
<dbReference type="Proteomes" id="UP001054892">
    <property type="component" value="Unassembled WGS sequence"/>
</dbReference>
<feature type="chain" id="PRO_5026954118" description="Lipoprotein" evidence="1">
    <location>
        <begin position="26"/>
        <end position="241"/>
    </location>
</feature>
<evidence type="ECO:0000313" key="5">
    <source>
        <dbReference type="Proteomes" id="UP001054892"/>
    </source>
</evidence>
<dbReference type="EMBL" id="AP023189">
    <property type="protein sequence ID" value="BCG22463.1"/>
    <property type="molecule type" value="Genomic_DNA"/>
</dbReference>
<gene>
    <name evidence="2" type="ORF">TUM18999_06540</name>
    <name evidence="3" type="ORF">TUM20286_33230</name>
</gene>
<sequence>MLPRKTLYALTALSLLMLGGCSSKGYVTPDHGVSLAGIDDADIEELFSKKPASPFPAQLSIVRVASTYRDGFEVVQTRDIESDADLARITEQPLVSQAAPLSRLLVPNDMKSLKDLRLPAAHMRSDLLLVYTVDTTFYVDSTPLGPLTAVSLGFLPNHQAHVTSTVAGILVDVRSGYIYGSTEATAQEEQRSSTWSTEDAVTESKNRAEKAAFARFSEGFPAFWKGVTAKYAKSAPVATAE</sequence>
<protein>
    <recommendedName>
        <fullName evidence="6">Lipoprotein</fullName>
    </recommendedName>
</protein>
<organism evidence="2 4">
    <name type="scientific">Pseudomonas tohonis</name>
    <dbReference type="NCBI Taxonomy" id="2725477"/>
    <lineage>
        <taxon>Bacteria</taxon>
        <taxon>Pseudomonadati</taxon>
        <taxon>Pseudomonadota</taxon>
        <taxon>Gammaproteobacteria</taxon>
        <taxon>Pseudomonadales</taxon>
        <taxon>Pseudomonadaceae</taxon>
        <taxon>Pseudomonas</taxon>
    </lineage>
</organism>
<dbReference type="RefSeq" id="WP_173177489.1">
    <property type="nucleotide sequence ID" value="NZ_AP023189.1"/>
</dbReference>
<name>A0A6J4DY28_9PSED</name>
<dbReference type="AlphaFoldDB" id="A0A6J4DY28"/>
<dbReference type="PROSITE" id="PS51257">
    <property type="entry name" value="PROKAR_LIPOPROTEIN"/>
    <property type="match status" value="1"/>
</dbReference>
<dbReference type="EMBL" id="BQKM01000007">
    <property type="protein sequence ID" value="GJN53571.1"/>
    <property type="molecule type" value="Genomic_DNA"/>
</dbReference>
<dbReference type="KEGG" id="ptw:TUM18999_06540"/>
<evidence type="ECO:0000256" key="1">
    <source>
        <dbReference type="SAM" id="SignalP"/>
    </source>
</evidence>
<evidence type="ECO:0000313" key="3">
    <source>
        <dbReference type="EMBL" id="GJN53571.1"/>
    </source>
</evidence>
<dbReference type="Proteomes" id="UP000509383">
    <property type="component" value="Chromosome"/>
</dbReference>